<evidence type="ECO:0000256" key="1">
    <source>
        <dbReference type="SAM" id="SignalP"/>
    </source>
</evidence>
<dbReference type="AlphaFoldDB" id="A0A1M7BHI2"/>
<reference evidence="3" key="1">
    <citation type="submission" date="2016-11" db="EMBL/GenBank/DDBJ databases">
        <authorList>
            <person name="Varghese N."/>
            <person name="Submissions S."/>
        </authorList>
    </citation>
    <scope>NUCLEOTIDE SEQUENCE [LARGE SCALE GENOMIC DNA]</scope>
    <source>
        <strain evidence="3">DSM 29327</strain>
    </source>
</reference>
<evidence type="ECO:0000313" key="3">
    <source>
        <dbReference type="Proteomes" id="UP000184191"/>
    </source>
</evidence>
<dbReference type="RefSeq" id="WP_245813500.1">
    <property type="nucleotide sequence ID" value="NZ_FRBN01000018.1"/>
</dbReference>
<organism evidence="2 3">
    <name type="scientific">Roseovarius marisflavi</name>
    <dbReference type="NCBI Taxonomy" id="1054996"/>
    <lineage>
        <taxon>Bacteria</taxon>
        <taxon>Pseudomonadati</taxon>
        <taxon>Pseudomonadota</taxon>
        <taxon>Alphaproteobacteria</taxon>
        <taxon>Rhodobacterales</taxon>
        <taxon>Roseobacteraceae</taxon>
        <taxon>Roseovarius</taxon>
    </lineage>
</organism>
<keyword evidence="1" id="KW-0732">Signal</keyword>
<dbReference type="Gene3D" id="2.40.128.140">
    <property type="entry name" value="Outer membrane protein"/>
    <property type="match status" value="1"/>
</dbReference>
<gene>
    <name evidence="2" type="ORF">SAMN05444414_11852</name>
</gene>
<sequence length="309" mass="33707">MTRLFAFALCLCAGFSSTAMAEGRERIGYGVLFTNDLIGDTKDRWRTGSVASSRVWADGWTGVAPEGFGDLLEFRFNGEVIAPESLSRPAAQDRPFVGALSFGLHTHFKPAHVEFAVGADLIVTGAQTGLDDFQDYIHDIVGERNISRAVRRDQVDNAFRPAGVLEAGRSFEIGRARIRPFAEARGGVENLVRAGADITIGSLMQGELLVREPVTGHRYRVVRADKPGLAFILGGDIAYVDSSDYLPARSGITVRRDRTRLRGGAHWEGPRGGSLFYGVTWLGEEFDQQHGGRSWALCSLGCVSDKNSR</sequence>
<name>A0A1M7BHI2_9RHOB</name>
<evidence type="ECO:0000313" key="2">
    <source>
        <dbReference type="EMBL" id="SHL54472.1"/>
    </source>
</evidence>
<accession>A0A1M7BHI2</accession>
<dbReference type="Proteomes" id="UP000184191">
    <property type="component" value="Unassembled WGS sequence"/>
</dbReference>
<feature type="chain" id="PRO_5012500493" evidence="1">
    <location>
        <begin position="22"/>
        <end position="309"/>
    </location>
</feature>
<dbReference type="STRING" id="1054996.SAMN05444414_11852"/>
<keyword evidence="3" id="KW-1185">Reference proteome</keyword>
<protein>
    <submittedName>
        <fullName evidence="2">Uncharacterized protein</fullName>
    </submittedName>
</protein>
<dbReference type="InterPro" id="IPR037107">
    <property type="entry name" value="Put_OMP_sf"/>
</dbReference>
<feature type="signal peptide" evidence="1">
    <location>
        <begin position="1"/>
        <end position="21"/>
    </location>
</feature>
<proteinExistence type="predicted"/>
<dbReference type="EMBL" id="FRBN01000018">
    <property type="protein sequence ID" value="SHL54472.1"/>
    <property type="molecule type" value="Genomic_DNA"/>
</dbReference>